<feature type="region of interest" description="Disordered" evidence="2">
    <location>
        <begin position="257"/>
        <end position="324"/>
    </location>
</feature>
<dbReference type="Pfam" id="PF02301">
    <property type="entry name" value="HORMA"/>
    <property type="match status" value="1"/>
</dbReference>
<gene>
    <name evidence="4" type="primary">rev7</name>
    <name evidence="4" type="ORF">DNF11_2633</name>
</gene>
<dbReference type="EMBL" id="CP033151">
    <property type="protein sequence ID" value="AYO43583.1"/>
    <property type="molecule type" value="Genomic_DNA"/>
</dbReference>
<dbReference type="InterPro" id="IPR003511">
    <property type="entry name" value="HORMA_dom"/>
</dbReference>
<dbReference type="STRING" id="425264.A0A3G2S650"/>
<organism evidence="4 5">
    <name type="scientific">Malassezia restricta (strain ATCC 96810 / NBRC 103918 / CBS 7877)</name>
    <name type="common">Seborrheic dermatitis infection agent</name>
    <dbReference type="NCBI Taxonomy" id="425264"/>
    <lineage>
        <taxon>Eukaryota</taxon>
        <taxon>Fungi</taxon>
        <taxon>Dikarya</taxon>
        <taxon>Basidiomycota</taxon>
        <taxon>Ustilaginomycotina</taxon>
        <taxon>Malasseziomycetes</taxon>
        <taxon>Malasseziales</taxon>
        <taxon>Malasseziaceae</taxon>
        <taxon>Malassezia</taxon>
    </lineage>
</organism>
<dbReference type="GO" id="GO:0016035">
    <property type="term" value="C:zeta DNA polymerase complex"/>
    <property type="evidence" value="ECO:0007669"/>
    <property type="project" value="TreeGrafter"/>
</dbReference>
<evidence type="ECO:0000313" key="5">
    <source>
        <dbReference type="Proteomes" id="UP000269793"/>
    </source>
</evidence>
<dbReference type="Gene3D" id="3.30.900.10">
    <property type="entry name" value="HORMA domain"/>
    <property type="match status" value="1"/>
</dbReference>
<evidence type="ECO:0000313" key="4">
    <source>
        <dbReference type="EMBL" id="AYO43583.1"/>
    </source>
</evidence>
<evidence type="ECO:0000256" key="1">
    <source>
        <dbReference type="ARBA" id="ARBA00010348"/>
    </source>
</evidence>
<evidence type="ECO:0000259" key="3">
    <source>
        <dbReference type="PROSITE" id="PS50815"/>
    </source>
</evidence>
<dbReference type="PROSITE" id="PS50815">
    <property type="entry name" value="HORMA"/>
    <property type="match status" value="1"/>
</dbReference>
<accession>A0A3G2S650</accession>
<sequence>MMNASRVDRDRVRDGPMTYHETVDMITELLECAFHTILCVRRVYPTNAFVRRRMYDTPVYESRHPGLSEYIYSVVQAIGRELEESTVRQVILAIYNEDAPDEALEEFVFVLTFLLSDADKRDRDLVIRGNISRATAELVARQFLLQILTCESRLEPMASDRPRTFRILLDVAEGCAPSGGIDEPTFGAWVPASGIPFKANAQDDGIATVSTTAHNSVESMPLIHPLHILESGIIHMALHVEESRERKEYTKAYVPSAFTSSQHSSTPAASLPRDLDDPAMDEYDPSQVPVRKRKLYAQVQGGNGPMSDESSESFSSDGGHSDTN</sequence>
<feature type="compositionally biased region" description="Polar residues" evidence="2">
    <location>
        <begin position="257"/>
        <end position="268"/>
    </location>
</feature>
<feature type="domain" description="HORMA" evidence="3">
    <location>
        <begin position="20"/>
        <end position="221"/>
    </location>
</feature>
<dbReference type="SUPFAM" id="SSF56019">
    <property type="entry name" value="The spindle assembly checkpoint protein mad2"/>
    <property type="match status" value="1"/>
</dbReference>
<evidence type="ECO:0000256" key="2">
    <source>
        <dbReference type="SAM" id="MobiDB-lite"/>
    </source>
</evidence>
<dbReference type="PANTHER" id="PTHR11842:SF10">
    <property type="entry name" value="MITOTIC SPINDLE ASSEMBLY CHECKPOINT PROTEIN MAD2B"/>
    <property type="match status" value="1"/>
</dbReference>
<dbReference type="OrthoDB" id="21254at2759"/>
<reference evidence="4 5" key="1">
    <citation type="submission" date="2018-10" db="EMBL/GenBank/DDBJ databases">
        <title>Complete genome sequence of Malassezia restricta CBS 7877.</title>
        <authorList>
            <person name="Morand S.C."/>
            <person name="Bertignac M."/>
            <person name="Iltis A."/>
            <person name="Kolder I."/>
            <person name="Pirovano W."/>
            <person name="Jourdain R."/>
            <person name="Clavaud C."/>
        </authorList>
    </citation>
    <scope>NUCLEOTIDE SEQUENCE [LARGE SCALE GENOMIC DNA]</scope>
    <source>
        <strain evidence="4 5">CBS 7877</strain>
    </source>
</reference>
<protein>
    <submittedName>
        <fullName evidence="4">DNA polymerase zeta processivity subunit</fullName>
    </submittedName>
</protein>
<dbReference type="VEuPathDB" id="FungiDB:DNF11_2633"/>
<proteinExistence type="inferred from homology"/>
<dbReference type="InterPro" id="IPR045091">
    <property type="entry name" value="Mad2-like"/>
</dbReference>
<comment type="similarity">
    <text evidence="1">Belongs to the MAD2 family.</text>
</comment>
<dbReference type="InterPro" id="IPR036570">
    <property type="entry name" value="HORMA_dom_sf"/>
</dbReference>
<dbReference type="Proteomes" id="UP000269793">
    <property type="component" value="Chromosome IV"/>
</dbReference>
<dbReference type="AlphaFoldDB" id="A0A3G2S650"/>
<keyword evidence="5" id="KW-1185">Reference proteome</keyword>
<dbReference type="PANTHER" id="PTHR11842">
    <property type="entry name" value="MITOTIC SPINDLE ASSEMBLY CHECKPOINT PROTEIN MAD2"/>
    <property type="match status" value="1"/>
</dbReference>
<name>A0A3G2S650_MALR7</name>